<dbReference type="PIRSF" id="PIRSF038147">
    <property type="entry name" value="Ser/Thr_PK_RIO1"/>
    <property type="match status" value="1"/>
</dbReference>
<evidence type="ECO:0000256" key="9">
    <source>
        <dbReference type="ARBA" id="ARBA00022679"/>
    </source>
</evidence>
<dbReference type="GO" id="GO:0046872">
    <property type="term" value="F:metal ion binding"/>
    <property type="evidence" value="ECO:0007669"/>
    <property type="project" value="UniProtKB-KW"/>
</dbReference>
<evidence type="ECO:0000256" key="11">
    <source>
        <dbReference type="ARBA" id="ARBA00022741"/>
    </source>
</evidence>
<dbReference type="GO" id="GO:0005524">
    <property type="term" value="F:ATP binding"/>
    <property type="evidence" value="ECO:0007669"/>
    <property type="project" value="UniProtKB-KW"/>
</dbReference>
<evidence type="ECO:0000256" key="10">
    <source>
        <dbReference type="ARBA" id="ARBA00022723"/>
    </source>
</evidence>
<feature type="domain" description="RIO kinase" evidence="23">
    <location>
        <begin position="80"/>
        <end position="330"/>
    </location>
</feature>
<comment type="catalytic activity">
    <reaction evidence="17 18">
        <text>L-seryl-[protein] + ATP = O-phospho-L-seryl-[protein] + ADP + H(+)</text>
        <dbReference type="Rhea" id="RHEA:17989"/>
        <dbReference type="Rhea" id="RHEA-COMP:9863"/>
        <dbReference type="Rhea" id="RHEA-COMP:11604"/>
        <dbReference type="ChEBI" id="CHEBI:15378"/>
        <dbReference type="ChEBI" id="CHEBI:29999"/>
        <dbReference type="ChEBI" id="CHEBI:30616"/>
        <dbReference type="ChEBI" id="CHEBI:83421"/>
        <dbReference type="ChEBI" id="CHEBI:456216"/>
        <dbReference type="EC" id="2.7.11.1"/>
    </reaction>
</comment>
<dbReference type="GO" id="GO:0005737">
    <property type="term" value="C:cytoplasm"/>
    <property type="evidence" value="ECO:0007669"/>
    <property type="project" value="UniProtKB-SubCell"/>
</dbReference>
<dbReference type="Gene3D" id="3.30.200.20">
    <property type="entry name" value="Phosphorylase Kinase, domain 1"/>
    <property type="match status" value="1"/>
</dbReference>
<feature type="binding site" evidence="21">
    <location>
        <position position="280"/>
    </location>
    <ligand>
        <name>Mg(2+)</name>
        <dbReference type="ChEBI" id="CHEBI:18420"/>
    </ligand>
</feature>
<dbReference type="InterPro" id="IPR000687">
    <property type="entry name" value="RIO_kinase"/>
</dbReference>
<dbReference type="EMBL" id="HBIJ01014792">
    <property type="protein sequence ID" value="CAE0369158.1"/>
    <property type="molecule type" value="Transcribed_RNA"/>
</dbReference>
<comment type="cofactor">
    <cofactor evidence="1 21">
        <name>Mg(2+)</name>
        <dbReference type="ChEBI" id="CHEBI:18420"/>
    </cofactor>
</comment>
<dbReference type="GO" id="GO:0004674">
    <property type="term" value="F:protein serine/threonine kinase activity"/>
    <property type="evidence" value="ECO:0007669"/>
    <property type="project" value="UniProtKB-KW"/>
</dbReference>
<evidence type="ECO:0000256" key="13">
    <source>
        <dbReference type="ARBA" id="ARBA00022801"/>
    </source>
</evidence>
<evidence type="ECO:0000259" key="23">
    <source>
        <dbReference type="SMART" id="SM00090"/>
    </source>
</evidence>
<dbReference type="InterPro" id="IPR018934">
    <property type="entry name" value="RIO_dom"/>
</dbReference>
<keyword evidence="12 18" id="KW-0418">Kinase</keyword>
<keyword evidence="9 18" id="KW-0808">Transferase</keyword>
<accession>A0A7S3JYC4</accession>
<feature type="region of interest" description="Disordered" evidence="22">
    <location>
        <begin position="403"/>
        <end position="507"/>
    </location>
</feature>
<dbReference type="InterPro" id="IPR018935">
    <property type="entry name" value="RIO_kinase_CS"/>
</dbReference>
<reference evidence="24" key="1">
    <citation type="submission" date="2021-01" db="EMBL/GenBank/DDBJ databases">
        <authorList>
            <person name="Corre E."/>
            <person name="Pelletier E."/>
            <person name="Niang G."/>
            <person name="Scheremetjew M."/>
            <person name="Finn R."/>
            <person name="Kale V."/>
            <person name="Holt S."/>
            <person name="Cochrane G."/>
            <person name="Meng A."/>
            <person name="Brown T."/>
            <person name="Cohen L."/>
        </authorList>
    </citation>
    <scope>NUCLEOTIDE SEQUENCE</scope>
    <source>
        <strain evidence="24">CCMP1510</strain>
    </source>
</reference>
<keyword evidence="6" id="KW-0963">Cytoplasm</keyword>
<feature type="compositionally biased region" description="Basic residues" evidence="22">
    <location>
        <begin position="471"/>
        <end position="493"/>
    </location>
</feature>
<protein>
    <recommendedName>
        <fullName evidence="5 18">Serine/threonine-protein kinase RIO1</fullName>
        <ecNumber evidence="4 18">2.7.11.1</ecNumber>
    </recommendedName>
</protein>
<evidence type="ECO:0000256" key="2">
    <source>
        <dbReference type="ARBA" id="ARBA00004496"/>
    </source>
</evidence>
<feature type="binding site" evidence="21">
    <location>
        <position position="268"/>
    </location>
    <ligand>
        <name>Mg(2+)</name>
        <dbReference type="ChEBI" id="CHEBI:18420"/>
    </ligand>
</feature>
<evidence type="ECO:0000313" key="24">
    <source>
        <dbReference type="EMBL" id="CAE0369158.1"/>
    </source>
</evidence>
<evidence type="ECO:0000256" key="6">
    <source>
        <dbReference type="ARBA" id="ARBA00022490"/>
    </source>
</evidence>
<keyword evidence="8 18" id="KW-0723">Serine/threonine-protein kinase</keyword>
<evidence type="ECO:0000256" key="7">
    <source>
        <dbReference type="ARBA" id="ARBA00022517"/>
    </source>
</evidence>
<evidence type="ECO:0000256" key="4">
    <source>
        <dbReference type="ARBA" id="ARBA00012513"/>
    </source>
</evidence>
<dbReference type="SMART" id="SM00090">
    <property type="entry name" value="RIO"/>
    <property type="match status" value="1"/>
</dbReference>
<evidence type="ECO:0000256" key="19">
    <source>
        <dbReference type="PIRSR" id="PIRSR038147-1"/>
    </source>
</evidence>
<dbReference type="AlphaFoldDB" id="A0A7S3JYC4"/>
<evidence type="ECO:0000256" key="12">
    <source>
        <dbReference type="ARBA" id="ARBA00022777"/>
    </source>
</evidence>
<dbReference type="InterPro" id="IPR017407">
    <property type="entry name" value="Ser/Thr_kinase_Rio1"/>
</dbReference>
<gene>
    <name evidence="24" type="ORF">ALAG00032_LOCUS9921</name>
</gene>
<evidence type="ECO:0000256" key="17">
    <source>
        <dbReference type="ARBA" id="ARBA00048679"/>
    </source>
</evidence>
<feature type="binding site" evidence="20">
    <location>
        <position position="145"/>
    </location>
    <ligand>
        <name>ATP</name>
        <dbReference type="ChEBI" id="CHEBI:30616"/>
    </ligand>
</feature>
<comment type="subcellular location">
    <subcellularLocation>
        <location evidence="2">Cytoplasm</location>
    </subcellularLocation>
</comment>
<feature type="active site" description="Proton acceptor" evidence="19">
    <location>
        <position position="263"/>
    </location>
</feature>
<feature type="binding site" evidence="20">
    <location>
        <position position="218"/>
    </location>
    <ligand>
        <name>ATP</name>
        <dbReference type="ChEBI" id="CHEBI:30616"/>
    </ligand>
</feature>
<evidence type="ECO:0000256" key="3">
    <source>
        <dbReference type="ARBA" id="ARBA00009196"/>
    </source>
</evidence>
<evidence type="ECO:0000256" key="22">
    <source>
        <dbReference type="SAM" id="MobiDB-lite"/>
    </source>
</evidence>
<evidence type="ECO:0000256" key="1">
    <source>
        <dbReference type="ARBA" id="ARBA00001946"/>
    </source>
</evidence>
<dbReference type="Pfam" id="PF01163">
    <property type="entry name" value="RIO1"/>
    <property type="match status" value="1"/>
</dbReference>
<dbReference type="InterPro" id="IPR011009">
    <property type="entry name" value="Kinase-like_dom_sf"/>
</dbReference>
<proteinExistence type="inferred from homology"/>
<dbReference type="EC" id="2.7.11.1" evidence="4 18"/>
<dbReference type="CDD" id="cd05147">
    <property type="entry name" value="RIO1_euk"/>
    <property type="match status" value="1"/>
</dbReference>
<evidence type="ECO:0000256" key="18">
    <source>
        <dbReference type="PIRNR" id="PIRNR038147"/>
    </source>
</evidence>
<organism evidence="24">
    <name type="scientific">Aureoumbra lagunensis</name>
    <dbReference type="NCBI Taxonomy" id="44058"/>
    <lineage>
        <taxon>Eukaryota</taxon>
        <taxon>Sar</taxon>
        <taxon>Stramenopiles</taxon>
        <taxon>Ochrophyta</taxon>
        <taxon>Pelagophyceae</taxon>
        <taxon>Pelagomonadales</taxon>
        <taxon>Aureoumbra</taxon>
    </lineage>
</organism>
<evidence type="ECO:0000256" key="16">
    <source>
        <dbReference type="ARBA" id="ARBA00047899"/>
    </source>
</evidence>
<evidence type="ECO:0000256" key="8">
    <source>
        <dbReference type="ARBA" id="ARBA00022527"/>
    </source>
</evidence>
<comment type="similarity">
    <text evidence="3 18">Belongs to the protein kinase superfamily. RIO-type Ser/Thr kinase family.</text>
</comment>
<evidence type="ECO:0000256" key="15">
    <source>
        <dbReference type="ARBA" id="ARBA00022842"/>
    </source>
</evidence>
<evidence type="ECO:0000256" key="21">
    <source>
        <dbReference type="PIRSR" id="PIRSR038147-3"/>
    </source>
</evidence>
<keyword evidence="7" id="KW-0690">Ribosome biogenesis</keyword>
<keyword evidence="10" id="KW-0479">Metal-binding</keyword>
<comment type="catalytic activity">
    <reaction evidence="16 18">
        <text>L-threonyl-[protein] + ATP = O-phospho-L-threonyl-[protein] + ADP + H(+)</text>
        <dbReference type="Rhea" id="RHEA:46608"/>
        <dbReference type="Rhea" id="RHEA-COMP:11060"/>
        <dbReference type="Rhea" id="RHEA-COMP:11605"/>
        <dbReference type="ChEBI" id="CHEBI:15378"/>
        <dbReference type="ChEBI" id="CHEBI:30013"/>
        <dbReference type="ChEBI" id="CHEBI:30616"/>
        <dbReference type="ChEBI" id="CHEBI:61977"/>
        <dbReference type="ChEBI" id="CHEBI:456216"/>
        <dbReference type="EC" id="2.7.11.1"/>
    </reaction>
</comment>
<dbReference type="PANTHER" id="PTHR45723">
    <property type="entry name" value="SERINE/THREONINE-PROTEIN KINASE RIO1"/>
    <property type="match status" value="1"/>
</dbReference>
<feature type="compositionally biased region" description="Acidic residues" evidence="22">
    <location>
        <begin position="411"/>
        <end position="437"/>
    </location>
</feature>
<evidence type="ECO:0000256" key="20">
    <source>
        <dbReference type="PIRSR" id="PIRSR038147-2"/>
    </source>
</evidence>
<dbReference type="GO" id="GO:0016787">
    <property type="term" value="F:hydrolase activity"/>
    <property type="evidence" value="ECO:0007669"/>
    <property type="project" value="UniProtKB-KW"/>
</dbReference>
<sequence length="507" mass="57745">MEEEEFYSDDDYNEAELDALEVELCGDFDLKRGGAQQQTKKMNTRLNIDTMLGGARSSHSALKTANRAEQQAESKPRHTGRDDRATSEQVMDPRTRLILFKLLGSNQLASIDGCISTGKEANVYFAKRGPNLLIDNLDIASLAVKVYKTSVLVFRDRERYINGEHRFQRGYSRGKNPRKMVKLWAEKELRNYKRLEIQGIPAPMPILVRGNVLVMEFLGTIDGWPSPRLKDADLTGRRLRQAYWQICKIMRTMFQNCNLVHGDLSEYNLLWHDHQLFVIDVSQSVESDHPMALDFLRTDCKNITDFFGDKGRHTELEPLSVRELFEFITFEHHLEEDLDTTLERYMVQKCPQPQEDTAVFMDTHLPRSLYEIGYSAITCEREQRTLKSGGRGEAYQQAVGSLLQDSGPTEYLEEGQDQEEEDDIASSTDEDDQDTEDISASGRLPSDPTARALAKDRKRAAAKIAKEARAEKRKTKLKKHHKKRAISRSKSKSHTTSSGGASSSSKR</sequence>
<feature type="active site" description="4-aspartylphosphate intermediate" evidence="19">
    <location>
        <position position="280"/>
    </location>
</feature>
<evidence type="ECO:0000256" key="14">
    <source>
        <dbReference type="ARBA" id="ARBA00022840"/>
    </source>
</evidence>
<dbReference type="SUPFAM" id="SSF56112">
    <property type="entry name" value="Protein kinase-like (PK-like)"/>
    <property type="match status" value="1"/>
</dbReference>
<dbReference type="InterPro" id="IPR051272">
    <property type="entry name" value="RIO-type_Ser/Thr_kinase"/>
</dbReference>
<feature type="region of interest" description="Disordered" evidence="22">
    <location>
        <begin position="59"/>
        <end position="88"/>
    </location>
</feature>
<feature type="compositionally biased region" description="Low complexity" evidence="22">
    <location>
        <begin position="494"/>
        <end position="507"/>
    </location>
</feature>
<keyword evidence="15" id="KW-0460">Magnesium</keyword>
<keyword evidence="13" id="KW-0378">Hydrolase</keyword>
<keyword evidence="14 18" id="KW-0067">ATP-binding</keyword>
<dbReference type="PROSITE" id="PS01245">
    <property type="entry name" value="RIO1"/>
    <property type="match status" value="1"/>
</dbReference>
<evidence type="ECO:0000256" key="5">
    <source>
        <dbReference type="ARBA" id="ARBA00016038"/>
    </source>
</evidence>
<keyword evidence="11 18" id="KW-0547">Nucleotide-binding</keyword>
<name>A0A7S3JYC4_9STRA</name>
<feature type="compositionally biased region" description="Polar residues" evidence="22">
    <location>
        <begin position="59"/>
        <end position="69"/>
    </location>
</feature>
<dbReference type="Gene3D" id="1.10.510.10">
    <property type="entry name" value="Transferase(Phosphotransferase) domain 1"/>
    <property type="match status" value="1"/>
</dbReference>
<dbReference type="FunFam" id="3.30.200.20:FF:000148">
    <property type="entry name" value="Serine/threonine-protein kinase RIO1"/>
    <property type="match status" value="1"/>
</dbReference>
<dbReference type="GO" id="GO:0042254">
    <property type="term" value="P:ribosome biogenesis"/>
    <property type="evidence" value="ECO:0007669"/>
    <property type="project" value="UniProtKB-KW"/>
</dbReference>
<feature type="compositionally biased region" description="Basic and acidic residues" evidence="22">
    <location>
        <begin position="70"/>
        <end position="88"/>
    </location>
</feature>